<evidence type="ECO:0000313" key="3">
    <source>
        <dbReference type="EMBL" id="MUG45205.1"/>
    </source>
</evidence>
<organism evidence="3 4">
    <name type="scientific">Paenibacillus woosongensis</name>
    <dbReference type="NCBI Taxonomy" id="307580"/>
    <lineage>
        <taxon>Bacteria</taxon>
        <taxon>Bacillati</taxon>
        <taxon>Bacillota</taxon>
        <taxon>Bacilli</taxon>
        <taxon>Bacillales</taxon>
        <taxon>Paenibacillaceae</taxon>
        <taxon>Paenibacillus</taxon>
    </lineage>
</organism>
<protein>
    <submittedName>
        <fullName evidence="3">SH3 domain-containing protein</fullName>
    </submittedName>
</protein>
<dbReference type="Proteomes" id="UP000447876">
    <property type="component" value="Unassembled WGS sequence"/>
</dbReference>
<dbReference type="SMART" id="SM00287">
    <property type="entry name" value="SH3b"/>
    <property type="match status" value="1"/>
</dbReference>
<feature type="signal peptide" evidence="1">
    <location>
        <begin position="1"/>
        <end position="24"/>
    </location>
</feature>
<dbReference type="AlphaFoldDB" id="A0A7X3CMH2"/>
<dbReference type="EMBL" id="WNZW01000002">
    <property type="protein sequence ID" value="MUG45205.1"/>
    <property type="molecule type" value="Genomic_DNA"/>
</dbReference>
<name>A0A7X3CMH2_9BACL</name>
<evidence type="ECO:0000259" key="2">
    <source>
        <dbReference type="SMART" id="SM00287"/>
    </source>
</evidence>
<dbReference type="Pfam" id="PF08239">
    <property type="entry name" value="SH3_3"/>
    <property type="match status" value="1"/>
</dbReference>
<sequence>MFKKIVAVSLVAATLMIPSYGVFAADSSSYVSTTTLSSKEVLAGLTPVKSSGKITTMSATYKITGDGVRLRKTPSTSGTVLGLLNKGDMVNAQHGGTDVVADGYVWKQVYSYNHEAWGWVAVDYLEEIG</sequence>
<reference evidence="3 4" key="1">
    <citation type="submission" date="2019-11" db="EMBL/GenBank/DDBJ databases">
        <title>Draft genome sequences of five Paenibacillus species of dairy origin.</title>
        <authorList>
            <person name="Olajide A.M."/>
            <person name="Chen S."/>
            <person name="Lapointe G."/>
        </authorList>
    </citation>
    <scope>NUCLEOTIDE SEQUENCE [LARGE SCALE GENOMIC DNA]</scope>
    <source>
        <strain evidence="3 4">12CR55</strain>
    </source>
</reference>
<accession>A0A7X3CMH2</accession>
<dbReference type="Gene3D" id="2.30.30.40">
    <property type="entry name" value="SH3 Domains"/>
    <property type="match status" value="1"/>
</dbReference>
<keyword evidence="1" id="KW-0732">Signal</keyword>
<comment type="caution">
    <text evidence="3">The sequence shown here is derived from an EMBL/GenBank/DDBJ whole genome shotgun (WGS) entry which is preliminary data.</text>
</comment>
<feature type="chain" id="PRO_5030559028" evidence="1">
    <location>
        <begin position="25"/>
        <end position="129"/>
    </location>
</feature>
<gene>
    <name evidence="3" type="ORF">GNP95_09365</name>
</gene>
<dbReference type="InterPro" id="IPR003646">
    <property type="entry name" value="SH3-like_bac-type"/>
</dbReference>
<dbReference type="RefSeq" id="WP_155610563.1">
    <property type="nucleotide sequence ID" value="NZ_WNZW01000002.1"/>
</dbReference>
<feature type="domain" description="SH3b" evidence="2">
    <location>
        <begin position="58"/>
        <end position="128"/>
    </location>
</feature>
<evidence type="ECO:0000313" key="4">
    <source>
        <dbReference type="Proteomes" id="UP000447876"/>
    </source>
</evidence>
<proteinExistence type="predicted"/>
<dbReference type="OrthoDB" id="2623543at2"/>
<evidence type="ECO:0000256" key="1">
    <source>
        <dbReference type="SAM" id="SignalP"/>
    </source>
</evidence>